<evidence type="ECO:0000256" key="1">
    <source>
        <dbReference type="ARBA" id="ARBA00008553"/>
    </source>
</evidence>
<dbReference type="InterPro" id="IPR002132">
    <property type="entry name" value="Ribosomal_uL5"/>
</dbReference>
<evidence type="ECO:0000259" key="5">
    <source>
        <dbReference type="Pfam" id="PF00281"/>
    </source>
</evidence>
<dbReference type="STRING" id="1163406.A0A0L0NH82"/>
<keyword evidence="3" id="KW-0687">Ribonucleoprotein</keyword>
<evidence type="ECO:0000256" key="4">
    <source>
        <dbReference type="SAM" id="MobiDB-lite"/>
    </source>
</evidence>
<dbReference type="InterPro" id="IPR031310">
    <property type="entry name" value="Ribosomal_uL5_N"/>
</dbReference>
<dbReference type="SUPFAM" id="SSF55282">
    <property type="entry name" value="RL5-like"/>
    <property type="match status" value="1"/>
</dbReference>
<dbReference type="OrthoDB" id="539541at2759"/>
<evidence type="ECO:0000313" key="7">
    <source>
        <dbReference type="EMBL" id="KND93446.1"/>
    </source>
</evidence>
<evidence type="ECO:0000259" key="6">
    <source>
        <dbReference type="Pfam" id="PF00673"/>
    </source>
</evidence>
<dbReference type="AlphaFoldDB" id="A0A0L0NH82"/>
<proteinExistence type="inferred from homology"/>
<comment type="caution">
    <text evidence="7">The sequence shown here is derived from an EMBL/GenBank/DDBJ whole genome shotgun (WGS) entry which is preliminary data.</text>
</comment>
<name>A0A0L0NH82_TOLOC</name>
<dbReference type="GO" id="GO:1990904">
    <property type="term" value="C:ribonucleoprotein complex"/>
    <property type="evidence" value="ECO:0007669"/>
    <property type="project" value="UniProtKB-KW"/>
</dbReference>
<dbReference type="GO" id="GO:0006412">
    <property type="term" value="P:translation"/>
    <property type="evidence" value="ECO:0007669"/>
    <property type="project" value="InterPro"/>
</dbReference>
<evidence type="ECO:0000313" key="8">
    <source>
        <dbReference type="Proteomes" id="UP000036947"/>
    </source>
</evidence>
<reference evidence="7 8" key="1">
    <citation type="journal article" date="2015" name="BMC Genomics">
        <title>The genome of the truffle-parasite Tolypocladium ophioglossoides and the evolution of antifungal peptaibiotics.</title>
        <authorList>
            <person name="Quandt C.A."/>
            <person name="Bushley K.E."/>
            <person name="Spatafora J.W."/>
        </authorList>
    </citation>
    <scope>NUCLEOTIDE SEQUENCE [LARGE SCALE GENOMIC DNA]</scope>
    <source>
        <strain evidence="7 8">CBS 100239</strain>
    </source>
</reference>
<dbReference type="PANTHER" id="PTHR11994">
    <property type="entry name" value="60S RIBOSOMAL PROTEIN L11-RELATED"/>
    <property type="match status" value="1"/>
</dbReference>
<sequence length="385" mass="42328">MEISNLLHVKSATRARNISSKGHPYSTMAGAREGTRLARAMGQRRLNLRATPSCARRFASTGVSEAASNRPADLADLESTTTFTAPAPDQQTVEAFGAVQKQSAKERGLPGNRYQYHPPKYYRGPLHPVQMPPSSDPTARDFVPGPFSFPRLKHTYDSTIAPDLLALTYTHQPPGTVPPESQKGTLRQWDGSSPYHKNRPNRGPRGGGSSRLGILERKITWNNIPEIEAVTINSYAPLSATNKEYLHVARAVVQAISGMYPEVTTVKHHVIQWGVRKGDKAGAKVTLRGGAAYDFVDKLVTLVLPKIKDWPGINASTGDDAGNLAFGMKPAWMAYFPEIEFNYDMYPPKLMPGCDIFIHTTGTSDRQGRLLMEALGFPFYGKPTH</sequence>
<dbReference type="EMBL" id="LFRF01000003">
    <property type="protein sequence ID" value="KND93446.1"/>
    <property type="molecule type" value="Genomic_DNA"/>
</dbReference>
<dbReference type="Proteomes" id="UP000036947">
    <property type="component" value="Unassembled WGS sequence"/>
</dbReference>
<comment type="similarity">
    <text evidence="1">Belongs to the universal ribosomal protein uL5 family.</text>
</comment>
<feature type="domain" description="Large ribosomal subunit protein uL5 N-terminal" evidence="5">
    <location>
        <begin position="223"/>
        <end position="276"/>
    </location>
</feature>
<dbReference type="GO" id="GO:0003735">
    <property type="term" value="F:structural constituent of ribosome"/>
    <property type="evidence" value="ECO:0007669"/>
    <property type="project" value="InterPro"/>
</dbReference>
<feature type="region of interest" description="Disordered" evidence="4">
    <location>
        <begin position="170"/>
        <end position="211"/>
    </location>
</feature>
<dbReference type="InterPro" id="IPR031309">
    <property type="entry name" value="Ribosomal_uL5_C"/>
</dbReference>
<dbReference type="Gene3D" id="3.30.1440.10">
    <property type="match status" value="1"/>
</dbReference>
<dbReference type="Pfam" id="PF00281">
    <property type="entry name" value="Ribosomal_L5"/>
    <property type="match status" value="1"/>
</dbReference>
<protein>
    <submittedName>
        <fullName evidence="7">Putative 54S ribosomal protein L7, mitochondrial</fullName>
    </submittedName>
</protein>
<keyword evidence="2 7" id="KW-0689">Ribosomal protein</keyword>
<accession>A0A0L0NH82</accession>
<dbReference type="Pfam" id="PF00673">
    <property type="entry name" value="Ribosomal_L5_C"/>
    <property type="match status" value="1"/>
</dbReference>
<evidence type="ECO:0000256" key="2">
    <source>
        <dbReference type="ARBA" id="ARBA00022980"/>
    </source>
</evidence>
<organism evidence="7 8">
    <name type="scientific">Tolypocladium ophioglossoides (strain CBS 100239)</name>
    <name type="common">Snaketongue truffleclub</name>
    <name type="synonym">Elaphocordyceps ophioglossoides</name>
    <dbReference type="NCBI Taxonomy" id="1163406"/>
    <lineage>
        <taxon>Eukaryota</taxon>
        <taxon>Fungi</taxon>
        <taxon>Dikarya</taxon>
        <taxon>Ascomycota</taxon>
        <taxon>Pezizomycotina</taxon>
        <taxon>Sordariomycetes</taxon>
        <taxon>Hypocreomycetidae</taxon>
        <taxon>Hypocreales</taxon>
        <taxon>Ophiocordycipitaceae</taxon>
        <taxon>Tolypocladium</taxon>
    </lineage>
</organism>
<dbReference type="GO" id="GO:0005840">
    <property type="term" value="C:ribosome"/>
    <property type="evidence" value="ECO:0007669"/>
    <property type="project" value="UniProtKB-KW"/>
</dbReference>
<evidence type="ECO:0000256" key="3">
    <source>
        <dbReference type="ARBA" id="ARBA00023274"/>
    </source>
</evidence>
<dbReference type="InterPro" id="IPR022803">
    <property type="entry name" value="Ribosomal_uL5_dom_sf"/>
</dbReference>
<keyword evidence="8" id="KW-1185">Reference proteome</keyword>
<feature type="domain" description="Large ribosomal subunit protein uL5 C-terminal" evidence="6">
    <location>
        <begin position="281"/>
        <end position="379"/>
    </location>
</feature>
<gene>
    <name evidence="7" type="ORF">TOPH_01679</name>
</gene>